<reference evidence="2 3" key="1">
    <citation type="submission" date="2023-01" db="EMBL/GenBank/DDBJ databases">
        <title>Analysis of 21 Apiospora genomes using comparative genomics revels a genus with tremendous synthesis potential of carbohydrate active enzymes and secondary metabolites.</title>
        <authorList>
            <person name="Sorensen T."/>
        </authorList>
    </citation>
    <scope>NUCLEOTIDE SEQUENCE [LARGE SCALE GENOMIC DNA]</scope>
    <source>
        <strain evidence="2 3">CBS 83171</strain>
    </source>
</reference>
<evidence type="ECO:0000256" key="1">
    <source>
        <dbReference type="SAM" id="MobiDB-lite"/>
    </source>
</evidence>
<protein>
    <submittedName>
        <fullName evidence="2">Uncharacterized protein</fullName>
    </submittedName>
</protein>
<name>A0ABR1W033_9PEZI</name>
<keyword evidence="3" id="KW-1185">Reference proteome</keyword>
<feature type="compositionally biased region" description="Basic and acidic residues" evidence="1">
    <location>
        <begin position="74"/>
        <end position="85"/>
    </location>
</feature>
<accession>A0ABR1W033</accession>
<evidence type="ECO:0000313" key="2">
    <source>
        <dbReference type="EMBL" id="KAK8076861.1"/>
    </source>
</evidence>
<proteinExistence type="predicted"/>
<dbReference type="Proteomes" id="UP001446871">
    <property type="component" value="Unassembled WGS sequence"/>
</dbReference>
<comment type="caution">
    <text evidence="2">The sequence shown here is derived from an EMBL/GenBank/DDBJ whole genome shotgun (WGS) entry which is preliminary data.</text>
</comment>
<organism evidence="2 3">
    <name type="scientific">Apiospora saccharicola</name>
    <dbReference type="NCBI Taxonomy" id="335842"/>
    <lineage>
        <taxon>Eukaryota</taxon>
        <taxon>Fungi</taxon>
        <taxon>Dikarya</taxon>
        <taxon>Ascomycota</taxon>
        <taxon>Pezizomycotina</taxon>
        <taxon>Sordariomycetes</taxon>
        <taxon>Xylariomycetidae</taxon>
        <taxon>Amphisphaeriales</taxon>
        <taxon>Apiosporaceae</taxon>
        <taxon>Apiospora</taxon>
    </lineage>
</organism>
<gene>
    <name evidence="2" type="ORF">PG996_003031</name>
</gene>
<feature type="region of interest" description="Disordered" evidence="1">
    <location>
        <begin position="1"/>
        <end position="85"/>
    </location>
</feature>
<dbReference type="EMBL" id="JAQQWM010000002">
    <property type="protein sequence ID" value="KAK8076861.1"/>
    <property type="molecule type" value="Genomic_DNA"/>
</dbReference>
<evidence type="ECO:0000313" key="3">
    <source>
        <dbReference type="Proteomes" id="UP001446871"/>
    </source>
</evidence>
<sequence>MAGSSDRSVYEGAAPSKPPHTIKDNTKSPSKKSMSQKKTKSYMSEINAGGDPVTALALRPGSSSTRTAKRHAKAQHEMDEALKLL</sequence>